<dbReference type="AlphaFoldDB" id="A0A819XKV7"/>
<evidence type="ECO:0008006" key="3">
    <source>
        <dbReference type="Google" id="ProtNLM"/>
    </source>
</evidence>
<dbReference type="InterPro" id="IPR017439">
    <property type="entry name" value="Amidohydrolase"/>
</dbReference>
<sequence length="67" mass="7351">MDEHLLSELHAIQPELVAIRHDIHANPELSMQEVRTSALVAAKLKEYGVTVTEQVGQYGVVGTLKSV</sequence>
<organism evidence="1 2">
    <name type="scientific">Rotaria sordida</name>
    <dbReference type="NCBI Taxonomy" id="392033"/>
    <lineage>
        <taxon>Eukaryota</taxon>
        <taxon>Metazoa</taxon>
        <taxon>Spiralia</taxon>
        <taxon>Gnathifera</taxon>
        <taxon>Rotifera</taxon>
        <taxon>Eurotatoria</taxon>
        <taxon>Bdelloidea</taxon>
        <taxon>Philodinida</taxon>
        <taxon>Philodinidae</taxon>
        <taxon>Rotaria</taxon>
    </lineage>
</organism>
<accession>A0A819XKV7</accession>
<name>A0A819XKV7_9BILA</name>
<gene>
    <name evidence="1" type="ORF">JBS370_LOCUS33584</name>
</gene>
<dbReference type="Gene3D" id="3.40.630.10">
    <property type="entry name" value="Zn peptidases"/>
    <property type="match status" value="1"/>
</dbReference>
<protein>
    <recommendedName>
        <fullName evidence="3">Amidohydrolase</fullName>
    </recommendedName>
</protein>
<comment type="caution">
    <text evidence="1">The sequence shown here is derived from an EMBL/GenBank/DDBJ whole genome shotgun (WGS) entry which is preliminary data.</text>
</comment>
<evidence type="ECO:0000313" key="2">
    <source>
        <dbReference type="Proteomes" id="UP000663836"/>
    </source>
</evidence>
<dbReference type="SUPFAM" id="SSF53187">
    <property type="entry name" value="Zn-dependent exopeptidases"/>
    <property type="match status" value="1"/>
</dbReference>
<dbReference type="Proteomes" id="UP000663836">
    <property type="component" value="Unassembled WGS sequence"/>
</dbReference>
<dbReference type="PANTHER" id="PTHR11014:SF63">
    <property type="entry name" value="METALLOPEPTIDASE, PUTATIVE (AFU_ORTHOLOGUE AFUA_6G09600)-RELATED"/>
    <property type="match status" value="1"/>
</dbReference>
<feature type="non-terminal residue" evidence="1">
    <location>
        <position position="67"/>
    </location>
</feature>
<evidence type="ECO:0000313" key="1">
    <source>
        <dbReference type="EMBL" id="CAF4142839.1"/>
    </source>
</evidence>
<proteinExistence type="predicted"/>
<dbReference type="GO" id="GO:0016787">
    <property type="term" value="F:hydrolase activity"/>
    <property type="evidence" value="ECO:0007669"/>
    <property type="project" value="InterPro"/>
</dbReference>
<reference evidence="1" key="1">
    <citation type="submission" date="2021-02" db="EMBL/GenBank/DDBJ databases">
        <authorList>
            <person name="Nowell W R."/>
        </authorList>
    </citation>
    <scope>NUCLEOTIDE SEQUENCE</scope>
</reference>
<dbReference type="EMBL" id="CAJOBD010009841">
    <property type="protein sequence ID" value="CAF4142839.1"/>
    <property type="molecule type" value="Genomic_DNA"/>
</dbReference>
<dbReference type="PANTHER" id="PTHR11014">
    <property type="entry name" value="PEPTIDASE M20 FAMILY MEMBER"/>
    <property type="match status" value="1"/>
</dbReference>